<dbReference type="InterPro" id="IPR033469">
    <property type="entry name" value="CYTH-like_dom_sf"/>
</dbReference>
<dbReference type="OrthoDB" id="3034217at2"/>
<accession>A0A099L091</accession>
<dbReference type="Proteomes" id="UP000029843">
    <property type="component" value="Unassembled WGS sequence"/>
</dbReference>
<dbReference type="EMBL" id="JQED01000003">
    <property type="protein sequence ID" value="KGJ95522.1"/>
    <property type="molecule type" value="Genomic_DNA"/>
</dbReference>
<protein>
    <submittedName>
        <fullName evidence="2">Adenylate cyclase</fullName>
    </submittedName>
</protein>
<dbReference type="CDD" id="cd07756">
    <property type="entry name" value="CYTH-like_Pase_CHAD"/>
    <property type="match status" value="1"/>
</dbReference>
<dbReference type="PROSITE" id="PS51707">
    <property type="entry name" value="CYTH"/>
    <property type="match status" value="1"/>
</dbReference>
<feature type="domain" description="CYTH" evidence="1">
    <location>
        <begin position="2"/>
        <end position="218"/>
    </location>
</feature>
<name>A0A099L091_COLPS</name>
<dbReference type="RefSeq" id="WP_033092069.1">
    <property type="nucleotide sequence ID" value="NZ_JQED01000003.1"/>
</dbReference>
<dbReference type="PATRIC" id="fig|28229.4.peg.297"/>
<dbReference type="PANTHER" id="PTHR39569">
    <property type="entry name" value="INORGANIC TRIPHOSPHATASE"/>
    <property type="match status" value="1"/>
</dbReference>
<dbReference type="Pfam" id="PF01928">
    <property type="entry name" value="CYTH"/>
    <property type="match status" value="1"/>
</dbReference>
<evidence type="ECO:0000259" key="1">
    <source>
        <dbReference type="PROSITE" id="PS51707"/>
    </source>
</evidence>
<dbReference type="SUPFAM" id="SSF55154">
    <property type="entry name" value="CYTH-like phosphatases"/>
    <property type="match status" value="1"/>
</dbReference>
<dbReference type="InterPro" id="IPR039013">
    <property type="entry name" value="YgiF"/>
</dbReference>
<sequence>MVTEIELKYSLLESVEQVKPEQVKTIISQLLSEHEITYVFQEKQLSNHYFDTADFTLRKNKIALRTRGTQCDDEAKQFEQTIKTSGTVIAGLHQRPEYNIDIVDAKPIISLFPDNIFQPSMDINLLQQKIVELFSTHFTRYTWLVSFADAQVEIAFDCGEVACQDYANKLRIYEVELELVTGDANALLMLTKLLFSKLALRPEQLTKAARGYALYHESIASTVDVESQSANDIEVVEQLTLPIIEIPKKATLQSAFTHGIEFSLNELQLCVDRYVETPSLNVLSKISEQLVLLRQGFWLFDELLTPNEKAIRNELSYFIRTIHWAENASYIHSLINKQSSYQKENQIKHELITKLQLRQCRYPKESQVLALLHSERFNHLQIDLLSLLLKRCTADSLKANNNCSLAEFARSHLTSSTKQLSDELVRAKKTQSVNSIGLYLTAHSLLIRALLTASWFSCLFVEAENEIVNRFNMPWLDIKQGISELQSLNLLQQQLMHLPQHESKLTQWLTTKSESLITALDQSTAKALTMKPYWP</sequence>
<reference evidence="2 3" key="1">
    <citation type="submission" date="2014-08" db="EMBL/GenBank/DDBJ databases">
        <title>Genomic and Phenotypic Diversity of Colwellia psychrerythraea strains from Disparate Marine Basins.</title>
        <authorList>
            <person name="Techtmann S.M."/>
            <person name="Stelling S.C."/>
            <person name="Utturkar S.M."/>
            <person name="Alshibli N."/>
            <person name="Harris A."/>
            <person name="Brown S.D."/>
            <person name="Hazen T.C."/>
        </authorList>
    </citation>
    <scope>NUCLEOTIDE SEQUENCE [LARGE SCALE GENOMIC DNA]</scope>
    <source>
        <strain evidence="2 3">ND2E</strain>
    </source>
</reference>
<dbReference type="InterPro" id="IPR023577">
    <property type="entry name" value="CYTH_domain"/>
</dbReference>
<dbReference type="PANTHER" id="PTHR39569:SF1">
    <property type="entry name" value="INORGANIC TRIPHOSPHATASE"/>
    <property type="match status" value="1"/>
</dbReference>
<dbReference type="GO" id="GO:0046872">
    <property type="term" value="F:metal ion binding"/>
    <property type="evidence" value="ECO:0007669"/>
    <property type="project" value="TreeGrafter"/>
</dbReference>
<dbReference type="GO" id="GO:0050355">
    <property type="term" value="F:inorganic triphosphate phosphatase activity"/>
    <property type="evidence" value="ECO:0007669"/>
    <property type="project" value="InterPro"/>
</dbReference>
<evidence type="ECO:0000313" key="2">
    <source>
        <dbReference type="EMBL" id="KGJ95522.1"/>
    </source>
</evidence>
<comment type="caution">
    <text evidence="2">The sequence shown here is derived from an EMBL/GenBank/DDBJ whole genome shotgun (WGS) entry which is preliminary data.</text>
</comment>
<organism evidence="2 3">
    <name type="scientific">Colwellia psychrerythraea</name>
    <name type="common">Vibrio psychroerythus</name>
    <dbReference type="NCBI Taxonomy" id="28229"/>
    <lineage>
        <taxon>Bacteria</taxon>
        <taxon>Pseudomonadati</taxon>
        <taxon>Pseudomonadota</taxon>
        <taxon>Gammaproteobacteria</taxon>
        <taxon>Alteromonadales</taxon>
        <taxon>Colwelliaceae</taxon>
        <taxon>Colwellia</taxon>
    </lineage>
</organism>
<dbReference type="Gene3D" id="2.40.320.10">
    <property type="entry name" value="Hypothetical Protein Pfu-838710-001"/>
    <property type="match status" value="1"/>
</dbReference>
<proteinExistence type="predicted"/>
<gene>
    <name evidence="2" type="ORF">ND2E_1304</name>
</gene>
<dbReference type="AlphaFoldDB" id="A0A099L091"/>
<evidence type="ECO:0000313" key="3">
    <source>
        <dbReference type="Proteomes" id="UP000029843"/>
    </source>
</evidence>
<dbReference type="SMART" id="SM01118">
    <property type="entry name" value="CYTH"/>
    <property type="match status" value="1"/>
</dbReference>